<dbReference type="Gramene" id="OB11G27680.1">
    <property type="protein sequence ID" value="OB11G27680.1"/>
    <property type="gene ID" value="OB11G27680"/>
</dbReference>
<evidence type="ECO:0000313" key="2">
    <source>
        <dbReference type="EnsemblPlants" id="OB11G27680.1"/>
    </source>
</evidence>
<dbReference type="HOGENOM" id="CLU_2486979_0_0_1"/>
<accession>J3NAD2</accession>
<sequence>MRRDNNTILIWAIIFFMAALLPKGRLIKSIHRSLTTLPCNEFILLFQLTYESSANLYSLTVLLVFQAMQKNVHALGAHSHLIAMPAA</sequence>
<evidence type="ECO:0000256" key="1">
    <source>
        <dbReference type="SAM" id="Phobius"/>
    </source>
</evidence>
<dbReference type="EnsemblPlants" id="OB11G27680.1">
    <property type="protein sequence ID" value="OB11G27680.1"/>
    <property type="gene ID" value="OB11G27680"/>
</dbReference>
<evidence type="ECO:0000313" key="3">
    <source>
        <dbReference type="Proteomes" id="UP000006038"/>
    </source>
</evidence>
<keyword evidence="3" id="KW-1185">Reference proteome</keyword>
<reference evidence="2" key="2">
    <citation type="submission" date="2013-04" db="UniProtKB">
        <authorList>
            <consortium name="EnsemblPlants"/>
        </authorList>
    </citation>
    <scope>IDENTIFICATION</scope>
</reference>
<dbReference type="AlphaFoldDB" id="J3NAD2"/>
<organism evidence="2">
    <name type="scientific">Oryza brachyantha</name>
    <name type="common">malo sina</name>
    <dbReference type="NCBI Taxonomy" id="4533"/>
    <lineage>
        <taxon>Eukaryota</taxon>
        <taxon>Viridiplantae</taxon>
        <taxon>Streptophyta</taxon>
        <taxon>Embryophyta</taxon>
        <taxon>Tracheophyta</taxon>
        <taxon>Spermatophyta</taxon>
        <taxon>Magnoliopsida</taxon>
        <taxon>Liliopsida</taxon>
        <taxon>Poales</taxon>
        <taxon>Poaceae</taxon>
        <taxon>BOP clade</taxon>
        <taxon>Oryzoideae</taxon>
        <taxon>Oryzeae</taxon>
        <taxon>Oryzinae</taxon>
        <taxon>Oryza</taxon>
    </lineage>
</organism>
<keyword evidence="1" id="KW-0472">Membrane</keyword>
<name>J3NAD2_ORYBR</name>
<feature type="transmembrane region" description="Helical" evidence="1">
    <location>
        <begin position="6"/>
        <end position="22"/>
    </location>
</feature>
<reference evidence="2" key="1">
    <citation type="journal article" date="2013" name="Nat. Commun.">
        <title>Whole-genome sequencing of Oryza brachyantha reveals mechanisms underlying Oryza genome evolution.</title>
        <authorList>
            <person name="Chen J."/>
            <person name="Huang Q."/>
            <person name="Gao D."/>
            <person name="Wang J."/>
            <person name="Lang Y."/>
            <person name="Liu T."/>
            <person name="Li B."/>
            <person name="Bai Z."/>
            <person name="Luis Goicoechea J."/>
            <person name="Liang C."/>
            <person name="Chen C."/>
            <person name="Zhang W."/>
            <person name="Sun S."/>
            <person name="Liao Y."/>
            <person name="Zhang X."/>
            <person name="Yang L."/>
            <person name="Song C."/>
            <person name="Wang M."/>
            <person name="Shi J."/>
            <person name="Liu G."/>
            <person name="Liu J."/>
            <person name="Zhou H."/>
            <person name="Zhou W."/>
            <person name="Yu Q."/>
            <person name="An N."/>
            <person name="Chen Y."/>
            <person name="Cai Q."/>
            <person name="Wang B."/>
            <person name="Liu B."/>
            <person name="Min J."/>
            <person name="Huang Y."/>
            <person name="Wu H."/>
            <person name="Li Z."/>
            <person name="Zhang Y."/>
            <person name="Yin Y."/>
            <person name="Song W."/>
            <person name="Jiang J."/>
            <person name="Jackson S.A."/>
            <person name="Wing R.A."/>
            <person name="Wang J."/>
            <person name="Chen M."/>
        </authorList>
    </citation>
    <scope>NUCLEOTIDE SEQUENCE [LARGE SCALE GENOMIC DNA]</scope>
    <source>
        <strain evidence="2">cv. IRGC 101232</strain>
    </source>
</reference>
<protein>
    <submittedName>
        <fullName evidence="2">Uncharacterized protein</fullName>
    </submittedName>
</protein>
<keyword evidence="1" id="KW-1133">Transmembrane helix</keyword>
<keyword evidence="1" id="KW-0812">Transmembrane</keyword>
<proteinExistence type="predicted"/>
<dbReference type="Proteomes" id="UP000006038">
    <property type="component" value="Chromosome 11"/>
</dbReference>